<feature type="region of interest" description="Disordered" evidence="3">
    <location>
        <begin position="43"/>
        <end position="62"/>
    </location>
</feature>
<evidence type="ECO:0000256" key="3">
    <source>
        <dbReference type="SAM" id="MobiDB-lite"/>
    </source>
</evidence>
<organism evidence="5 6">
    <name type="scientific">Taphrina deformans (strain PYCC 5710 / ATCC 11124 / CBS 356.35 / IMI 108563 / JCM 9778 / NBRC 8474)</name>
    <name type="common">Peach leaf curl fungus</name>
    <name type="synonym">Lalaria deformans</name>
    <dbReference type="NCBI Taxonomy" id="1097556"/>
    <lineage>
        <taxon>Eukaryota</taxon>
        <taxon>Fungi</taxon>
        <taxon>Dikarya</taxon>
        <taxon>Ascomycota</taxon>
        <taxon>Taphrinomycotina</taxon>
        <taxon>Taphrinomycetes</taxon>
        <taxon>Taphrinales</taxon>
        <taxon>Taphrinaceae</taxon>
        <taxon>Taphrina</taxon>
    </lineage>
</organism>
<evidence type="ECO:0000313" key="5">
    <source>
        <dbReference type="EMBL" id="CCG84062.1"/>
    </source>
</evidence>
<dbReference type="InterPro" id="IPR024336">
    <property type="entry name" value="tRNA_splic_suSen54_N"/>
</dbReference>
<dbReference type="Proteomes" id="UP000013776">
    <property type="component" value="Unassembled WGS sequence"/>
</dbReference>
<accession>R4XEH1</accession>
<dbReference type="GO" id="GO:0000214">
    <property type="term" value="C:tRNA-intron endonuclease complex"/>
    <property type="evidence" value="ECO:0007669"/>
    <property type="project" value="TreeGrafter"/>
</dbReference>
<feature type="domain" description="tRNA-splicing endonuclease subunit Sen54 N-terminal" evidence="4">
    <location>
        <begin position="72"/>
        <end position="141"/>
    </location>
</feature>
<sequence length="382" mass="43588">MSEEYLEGNPRAGAGNESDDDGDFEAVDYRFLTPLIQKRDYTIPSRGEKDFEPDGTNKQDASLQASRDAMYAAITVERDLSGKNYIPAIWDALACLGRLSTKDTRGTMFKSIGRADNQDTTWLLPEELLYMVERGNVECFYEKPPVPMSLQAAYAELIPHIGLDQFQVYAYLKRAGYMVLRTKHIVPDRPKKNTSSWYLSFRLIDTLSRLKIILQPADSLRGPIGRKTIYRSYRDIYSRMSFVPCHLDTHKSTLKTPEQSDNLLKLSFDVWKPNTNFRKSAPGPPHFRVAVLDSRKHNVCSIEALAALFDTIAVDQEYARKPQFTRLKTGRRNFVLAVADMGVVSFLSLGDVSFGSEVVYTEYKPFTNKPRREYVRDPSRDT</sequence>
<evidence type="ECO:0000256" key="2">
    <source>
        <dbReference type="ARBA" id="ARBA00022694"/>
    </source>
</evidence>
<dbReference type="PANTHER" id="PTHR21027:SF1">
    <property type="entry name" value="TRNA-SPLICING ENDONUCLEASE SUBUNIT SEN54"/>
    <property type="match status" value="1"/>
</dbReference>
<dbReference type="GO" id="GO:0000379">
    <property type="term" value="P:tRNA-type intron splice site recognition and cleavage"/>
    <property type="evidence" value="ECO:0007669"/>
    <property type="project" value="TreeGrafter"/>
</dbReference>
<comment type="similarity">
    <text evidence="1">Belongs to the SEN54 family.</text>
</comment>
<evidence type="ECO:0000313" key="6">
    <source>
        <dbReference type="Proteomes" id="UP000013776"/>
    </source>
</evidence>
<dbReference type="VEuPathDB" id="FungiDB:TAPDE_004435"/>
<dbReference type="eggNOG" id="KOG4772">
    <property type="taxonomic scope" value="Eukaryota"/>
</dbReference>
<dbReference type="OrthoDB" id="408683at2759"/>
<dbReference type="Pfam" id="PF12928">
    <property type="entry name" value="tRNA_int_end_N2"/>
    <property type="match status" value="1"/>
</dbReference>
<dbReference type="AlphaFoldDB" id="R4XEH1"/>
<proteinExistence type="inferred from homology"/>
<feature type="compositionally biased region" description="Basic and acidic residues" evidence="3">
    <location>
        <begin position="43"/>
        <end position="57"/>
    </location>
</feature>
<feature type="region of interest" description="Disordered" evidence="3">
    <location>
        <begin position="1"/>
        <end position="24"/>
    </location>
</feature>
<gene>
    <name evidence="5" type="ORF">TAPDE_004435</name>
</gene>
<dbReference type="PANTHER" id="PTHR21027">
    <property type="entry name" value="TRNA-SPLICING ENDONUCLEASE SUBUNIT SEN54"/>
    <property type="match status" value="1"/>
</dbReference>
<evidence type="ECO:0000256" key="1">
    <source>
        <dbReference type="ARBA" id="ARBA00005736"/>
    </source>
</evidence>
<comment type="caution">
    <text evidence="5">The sequence shown here is derived from an EMBL/GenBank/DDBJ whole genome shotgun (WGS) entry which is preliminary data.</text>
</comment>
<name>R4XEH1_TAPDE</name>
<reference evidence="5 6" key="1">
    <citation type="journal article" date="2013" name="MBio">
        <title>Genome sequencing of the plant pathogen Taphrina deformans, the causal agent of peach leaf curl.</title>
        <authorList>
            <person name="Cisse O.H."/>
            <person name="Almeida J.M.G.C.F."/>
            <person name="Fonseca A."/>
            <person name="Kumar A.A."/>
            <person name="Salojaervi J."/>
            <person name="Overmyer K."/>
            <person name="Hauser P.M."/>
            <person name="Pagni M."/>
        </authorList>
    </citation>
    <scope>NUCLEOTIDE SEQUENCE [LARGE SCALE GENOMIC DNA]</scope>
    <source>
        <strain evidence="6">PYCC 5710 / ATCC 11124 / CBS 356.35 / IMI 108563 / JCM 9778 / NBRC 8474</strain>
    </source>
</reference>
<protein>
    <recommendedName>
        <fullName evidence="4">tRNA-splicing endonuclease subunit Sen54 N-terminal domain-containing protein</fullName>
    </recommendedName>
</protein>
<evidence type="ECO:0000259" key="4">
    <source>
        <dbReference type="Pfam" id="PF12928"/>
    </source>
</evidence>
<keyword evidence="2" id="KW-0819">tRNA processing</keyword>
<keyword evidence="6" id="KW-1185">Reference proteome</keyword>
<dbReference type="InterPro" id="IPR024337">
    <property type="entry name" value="tRNA_splic_suSen54"/>
</dbReference>
<dbReference type="STRING" id="1097556.R4XEH1"/>
<dbReference type="EMBL" id="CAHR02000198">
    <property type="protein sequence ID" value="CCG84062.1"/>
    <property type="molecule type" value="Genomic_DNA"/>
</dbReference>